<organism evidence="4 5">
    <name type="scientific">Ascobolus immersus RN42</name>
    <dbReference type="NCBI Taxonomy" id="1160509"/>
    <lineage>
        <taxon>Eukaryota</taxon>
        <taxon>Fungi</taxon>
        <taxon>Dikarya</taxon>
        <taxon>Ascomycota</taxon>
        <taxon>Pezizomycotina</taxon>
        <taxon>Pezizomycetes</taxon>
        <taxon>Pezizales</taxon>
        <taxon>Ascobolaceae</taxon>
        <taxon>Ascobolus</taxon>
    </lineage>
</organism>
<dbReference type="AlphaFoldDB" id="A0A3N4IDD3"/>
<accession>A0A3N4IDD3</accession>
<gene>
    <name evidence="4" type="ORF">BJ508DRAFT_207035</name>
</gene>
<evidence type="ECO:0000256" key="3">
    <source>
        <dbReference type="SAM" id="Phobius"/>
    </source>
</evidence>
<keyword evidence="5" id="KW-1185">Reference proteome</keyword>
<dbReference type="EMBL" id="ML119663">
    <property type="protein sequence ID" value="RPA83556.1"/>
    <property type="molecule type" value="Genomic_DNA"/>
</dbReference>
<keyword evidence="3" id="KW-0472">Membrane</keyword>
<sequence>MPLPLIGDLIRFGVDAVPGLRHAIPYAPHISALAFIRWYCGGASNGDERVMHGKVAIITGGTSGIGKAVAYELASRGCQIVLLMKNASDAFAVDQIEDMRQATNNMLIYAEECDLSSLHSIRLFATKWINNSPPRRLDLVICCAGVMAPPFAKRVQTTDGIEQHWGINYLAHFHLINILTPCLKAQPPDRDVRVMFTTCTAYVMGSLDLSDLEFTERGYPSKRPWICYGASKMALMAYAVELQRRLSAYERPDKLPMNVRTFMIEPGYTRSPGMRRWLSMGSILGLLVYLITWPFWWLILKSTKQAAQTFLTCAMSRECGKGEGGSYMRECRFAK</sequence>
<keyword evidence="3" id="KW-1133">Transmembrane helix</keyword>
<dbReference type="OrthoDB" id="191979at2759"/>
<keyword evidence="2" id="KW-0560">Oxidoreductase</keyword>
<dbReference type="Pfam" id="PF00106">
    <property type="entry name" value="adh_short"/>
    <property type="match status" value="1"/>
</dbReference>
<dbReference type="GO" id="GO:0016491">
    <property type="term" value="F:oxidoreductase activity"/>
    <property type="evidence" value="ECO:0007669"/>
    <property type="project" value="UniProtKB-KW"/>
</dbReference>
<proteinExistence type="inferred from homology"/>
<comment type="similarity">
    <text evidence="1">Belongs to the short-chain dehydrogenases/reductases (SDR) family.</text>
</comment>
<feature type="transmembrane region" description="Helical" evidence="3">
    <location>
        <begin position="277"/>
        <end position="300"/>
    </location>
</feature>
<reference evidence="4 5" key="1">
    <citation type="journal article" date="2018" name="Nat. Ecol. Evol.">
        <title>Pezizomycetes genomes reveal the molecular basis of ectomycorrhizal truffle lifestyle.</title>
        <authorList>
            <person name="Murat C."/>
            <person name="Payen T."/>
            <person name="Noel B."/>
            <person name="Kuo A."/>
            <person name="Morin E."/>
            <person name="Chen J."/>
            <person name="Kohler A."/>
            <person name="Krizsan K."/>
            <person name="Balestrini R."/>
            <person name="Da Silva C."/>
            <person name="Montanini B."/>
            <person name="Hainaut M."/>
            <person name="Levati E."/>
            <person name="Barry K.W."/>
            <person name="Belfiori B."/>
            <person name="Cichocki N."/>
            <person name="Clum A."/>
            <person name="Dockter R.B."/>
            <person name="Fauchery L."/>
            <person name="Guy J."/>
            <person name="Iotti M."/>
            <person name="Le Tacon F."/>
            <person name="Lindquist E.A."/>
            <person name="Lipzen A."/>
            <person name="Malagnac F."/>
            <person name="Mello A."/>
            <person name="Molinier V."/>
            <person name="Miyauchi S."/>
            <person name="Poulain J."/>
            <person name="Riccioni C."/>
            <person name="Rubini A."/>
            <person name="Sitrit Y."/>
            <person name="Splivallo R."/>
            <person name="Traeger S."/>
            <person name="Wang M."/>
            <person name="Zifcakova L."/>
            <person name="Wipf D."/>
            <person name="Zambonelli A."/>
            <person name="Paolocci F."/>
            <person name="Nowrousian M."/>
            <person name="Ottonello S."/>
            <person name="Baldrian P."/>
            <person name="Spatafora J.W."/>
            <person name="Henrissat B."/>
            <person name="Nagy L.G."/>
            <person name="Aury J.M."/>
            <person name="Wincker P."/>
            <person name="Grigoriev I.V."/>
            <person name="Bonfante P."/>
            <person name="Martin F.M."/>
        </authorList>
    </citation>
    <scope>NUCLEOTIDE SEQUENCE [LARGE SCALE GENOMIC DNA]</scope>
    <source>
        <strain evidence="4 5">RN42</strain>
    </source>
</reference>
<dbReference type="InterPro" id="IPR002347">
    <property type="entry name" value="SDR_fam"/>
</dbReference>
<evidence type="ECO:0000256" key="1">
    <source>
        <dbReference type="ARBA" id="ARBA00006484"/>
    </source>
</evidence>
<dbReference type="Proteomes" id="UP000275078">
    <property type="component" value="Unassembled WGS sequence"/>
</dbReference>
<dbReference type="SUPFAM" id="SSF51735">
    <property type="entry name" value="NAD(P)-binding Rossmann-fold domains"/>
    <property type="match status" value="1"/>
</dbReference>
<dbReference type="STRING" id="1160509.A0A3N4IDD3"/>
<name>A0A3N4IDD3_ASCIM</name>
<dbReference type="Gene3D" id="3.40.50.720">
    <property type="entry name" value="NAD(P)-binding Rossmann-like Domain"/>
    <property type="match status" value="1"/>
</dbReference>
<evidence type="ECO:0000313" key="4">
    <source>
        <dbReference type="EMBL" id="RPA83556.1"/>
    </source>
</evidence>
<protein>
    <submittedName>
        <fullName evidence="4">NAD(P)-binding protein</fullName>
    </submittedName>
</protein>
<dbReference type="PANTHER" id="PTHR24320">
    <property type="entry name" value="RETINOL DEHYDROGENASE"/>
    <property type="match status" value="1"/>
</dbReference>
<dbReference type="PRINTS" id="PR00081">
    <property type="entry name" value="GDHRDH"/>
</dbReference>
<evidence type="ECO:0000256" key="2">
    <source>
        <dbReference type="ARBA" id="ARBA00023002"/>
    </source>
</evidence>
<dbReference type="InterPro" id="IPR036291">
    <property type="entry name" value="NAD(P)-bd_dom_sf"/>
</dbReference>
<keyword evidence="3" id="KW-0812">Transmembrane</keyword>
<dbReference type="PANTHER" id="PTHR24320:SF285">
    <property type="entry name" value="RETINOL DEHYDROGENASE 14"/>
    <property type="match status" value="1"/>
</dbReference>
<evidence type="ECO:0000313" key="5">
    <source>
        <dbReference type="Proteomes" id="UP000275078"/>
    </source>
</evidence>